<keyword evidence="3" id="KW-1185">Reference proteome</keyword>
<evidence type="ECO:0000259" key="1">
    <source>
        <dbReference type="PROSITE" id="PS51819"/>
    </source>
</evidence>
<evidence type="ECO:0000313" key="3">
    <source>
        <dbReference type="Proteomes" id="UP000076400"/>
    </source>
</evidence>
<dbReference type="STRING" id="580166.AUP43_15710"/>
<evidence type="ECO:0000313" key="2">
    <source>
        <dbReference type="EMBL" id="KZD12650.1"/>
    </source>
</evidence>
<proteinExistence type="predicted"/>
<dbReference type="AlphaFoldDB" id="A0A154WGJ3"/>
<dbReference type="PROSITE" id="PS51819">
    <property type="entry name" value="VOC"/>
    <property type="match status" value="1"/>
</dbReference>
<gene>
    <name evidence="2" type="ORF">AUP43_15710</name>
</gene>
<dbReference type="InterPro" id="IPR037523">
    <property type="entry name" value="VOC_core"/>
</dbReference>
<comment type="caution">
    <text evidence="2">The sequence shown here is derived from an EMBL/GenBank/DDBJ whole genome shotgun (WGS) entry which is preliminary data.</text>
</comment>
<reference evidence="2 3" key="1">
    <citation type="submission" date="2015-12" db="EMBL/GenBank/DDBJ databases">
        <title>Genome sequence of Oceanibaculum pacificum MCCC 1A02656.</title>
        <authorList>
            <person name="Lu L."/>
            <person name="Lai Q."/>
            <person name="Shao Z."/>
            <person name="Qian P."/>
        </authorList>
    </citation>
    <scope>NUCLEOTIDE SEQUENCE [LARGE SCALE GENOMIC DNA]</scope>
    <source>
        <strain evidence="2 3">MCCC 1A02656</strain>
    </source>
</reference>
<organism evidence="2 3">
    <name type="scientific">Oceanibaculum pacificum</name>
    <dbReference type="NCBI Taxonomy" id="580166"/>
    <lineage>
        <taxon>Bacteria</taxon>
        <taxon>Pseudomonadati</taxon>
        <taxon>Pseudomonadota</taxon>
        <taxon>Alphaproteobacteria</taxon>
        <taxon>Rhodospirillales</taxon>
        <taxon>Oceanibaculaceae</taxon>
        <taxon>Oceanibaculum</taxon>
    </lineage>
</organism>
<accession>A0A154WGJ3</accession>
<dbReference type="Gene3D" id="3.30.720.110">
    <property type="match status" value="1"/>
</dbReference>
<protein>
    <recommendedName>
        <fullName evidence="1">VOC domain-containing protein</fullName>
    </recommendedName>
</protein>
<sequence>MRIALLTPVIVTPAMAAARDFYVRHLGFRTVFENDWYVHLHGGGEPRTVELGFMLPGLAEQHPAYRAATDGAGLIFNLDVEDAAAEFARLQAAGLGFIETLRDEPWGERHFTLHDPAGIVVNITQKIEMRADFAAQALDPAVTAPKQLDA</sequence>
<name>A0A154WGJ3_9PROT</name>
<dbReference type="InterPro" id="IPR004360">
    <property type="entry name" value="Glyas_Fos-R_dOase_dom"/>
</dbReference>
<dbReference type="SUPFAM" id="SSF54593">
    <property type="entry name" value="Glyoxalase/Bleomycin resistance protein/Dihydroxybiphenyl dioxygenase"/>
    <property type="match status" value="1"/>
</dbReference>
<dbReference type="Pfam" id="PF00903">
    <property type="entry name" value="Glyoxalase"/>
    <property type="match status" value="1"/>
</dbReference>
<dbReference type="InterPro" id="IPR029068">
    <property type="entry name" value="Glyas_Bleomycin-R_OHBP_Dase"/>
</dbReference>
<dbReference type="Proteomes" id="UP000076400">
    <property type="component" value="Unassembled WGS sequence"/>
</dbReference>
<dbReference type="Gene3D" id="3.30.720.120">
    <property type="match status" value="1"/>
</dbReference>
<dbReference type="EMBL" id="LPXN01000009">
    <property type="protein sequence ID" value="KZD12650.1"/>
    <property type="molecule type" value="Genomic_DNA"/>
</dbReference>
<dbReference type="RefSeq" id="WP_067551657.1">
    <property type="nucleotide sequence ID" value="NZ_LPXN01000009.1"/>
</dbReference>
<feature type="domain" description="VOC" evidence="1">
    <location>
        <begin position="2"/>
        <end position="126"/>
    </location>
</feature>